<feature type="compositionally biased region" description="Low complexity" evidence="6">
    <location>
        <begin position="2502"/>
        <end position="2528"/>
    </location>
</feature>
<evidence type="ECO:0000256" key="2">
    <source>
        <dbReference type="ARBA" id="ARBA00022723"/>
    </source>
</evidence>
<evidence type="ECO:0000313" key="8">
    <source>
        <dbReference type="Proteomes" id="UP000322225"/>
    </source>
</evidence>
<dbReference type="Proteomes" id="UP000322225">
    <property type="component" value="Chromosome 5"/>
</dbReference>
<dbReference type="InterPro" id="IPR011993">
    <property type="entry name" value="PH-like_dom_sf"/>
</dbReference>
<reference evidence="7" key="2">
    <citation type="submission" date="2024-01" db="EMBL/GenBank/DDBJ databases">
        <title>Comparative genomics of Cryptococcus and Kwoniella reveals pathogenesis evolution and contrasting modes of karyotype evolution via chromosome fusion or intercentromeric recombination.</title>
        <authorList>
            <person name="Coelho M.A."/>
            <person name="David-Palma M."/>
            <person name="Shea T."/>
            <person name="Bowers K."/>
            <person name="McGinley-Smith S."/>
            <person name="Mohammad A.W."/>
            <person name="Gnirke A."/>
            <person name="Yurkov A.M."/>
            <person name="Nowrousian M."/>
            <person name="Sun S."/>
            <person name="Cuomo C.A."/>
            <person name="Heitman J."/>
        </authorList>
    </citation>
    <scope>NUCLEOTIDE SEQUENCE</scope>
    <source>
        <strain evidence="7">CBS 12478</strain>
    </source>
</reference>
<sequence>MFKLLKDLTRPPETLSPPPSTPGSSTPVPYAARQRARSSSQVAAARARSKSPGTAGTSRGRSPAPPGFSHTHSHGHGHDHGDSGWSLTLDVGGEGEEDEDVDETEEGAIKVVELLRELRNCLDGQDIMPYVETFSQLLSVPGDFHSRRAFRRHAGFRTLLTVLGESLVWTVKPKEGEGSNEEAWQVREVQRMEGIRLCLEVLAWAVGDRHGESHFESHGGYRALLPILYRLLQHTSSKRIEPESQIIALLLSHICNDNYSIVSLFQTHRTAKHAPELTTAFITSRLGDVIIRPSTSGALRLLWAYIRGESSKGKGKERAWTGDFETGEEEYQAKLIELTLQTLLVAAQASTPNLFALATQIPDLAEFLITRLYGPDEKRVYEETFPARADWQEREPEDEDLGDANWQGPDDGLRRIYIALLRRVLEAGVNQRVTWRLFGLVKTTIPPTERHFKSNGESSSSLVSGDGTSTTPDSVDSEPDRIVQRTKQKPNLHISTTDTQAEGDEGLHAEVLDLIRHSMKARWPDVFVFRGGAGDSLGGLQLRETGRAWMNAHKGFNFSCWLHISKLNQPLTLLHMSQKGAKQPLFQIRILESSQIAITTSVHGADNPPTTPISEDPPTLHDNEVICGAMDALIPHFQWVHFAVGCRKPRGSEHGEIRIFVNGVRVGALRMPFPVPSPATTAPTAPQLNVKQGTPPDAVRIAIGRPYKTDEECTADKDVKGGREEENEWMLGRTLLLEEAVPEDMVLLMHHLGPRYTGNLQEPAGKFLTYEGATSINIYLSNLAQTANDRKFFSHQSSSILVRAIRAGHTIPEESIILSLAARDYDPTHDVCVNAGVPHPHRAKQLRHGTVRLFGHVRPFSATSLDESVSAVGGGLVVLKMVDLAKTREELTTTLGILRDMIKDSWEASEEMERIHGFDLLAALLRPRMSTMVDEHIAKIILSMLGINMDKPNTATVHNSVAYRSLGLEFELWSYAPDDVIIYYLKHFEYLLSTSKHKRFNILRTFQKSAMVKKMLYALRSGLFSLEVLPNVVEVLKLALEARWSGEDAIKPVFSYLVSALCQNNMSFSTTLTDEPPPYQLPAALILGMIAQLCQSKQRLVKLNRSLALHRLLVIFLSSNSAYYVVLPCLEILELCLITTGLETFQRSFESEGGFALLAGTLAPIWRSDIQVLVIKMLMGQGREEKAGLLSPPMVACLLAALDFLLQQAGDMDDGGNRPTTGRTRSGTITSIKSIAFSPVTPDSPSFSQDDTRLEDLLKEMTAVYRASPSFRKNITAKKVEVMLPSVADFAAVSGSNAKPEVVRGARDAAAEWLLALIELGKLPPATTNQMNLIIEQLRITPSSPKTGSSLMMSPTSPRPGSSYLGQSFSSRFGASPVPPSSVRRRLSTDVPGFSRSRPPIMEKRVPLKRVITGESILEGGKDKNAAWKMIIIQTDSQSHSKMTLERKEHWQKLSQVDWPRQAAALRAENGLWPEREEGVTWRLDGSEGPLRMRARLERINALPEQGMARTRHKLRDAIPSVDELSSAVSRINAAPWEDPFALALGDAAPEPIAEEEAQSVSVAMTTPSNSAISGPGTLAPGGGGSGPGSEIGAVSEDNVDTESYVEVDEDVGNDKMRRIAKTLQAGDVVEEAHNIVRIVGVDACPGLLILGKKNLYLVDGLVQTADGEVIDAKDAQKDVLSIPSGTLVELDNSDQQSHRWSYTEIVENNRRAFLFRDVALELYFSDKRNFLIVFRDKRERQAVVSKISSKNDHRDAISRSVIGNFVVDTVAKAMDRSEQQLEALQRKWQSREISNFAYLQLLNQYANRTPNDVTQYPVFPWVLSDYTSDKLDLDAISSFRDLTHPMGALTPARREAAIERYSATEGVGEKPFHYGTHYSSSMIVCGFMIRLSPFTEIFLALQGGNFDLADRLFSSIPRAWESASAENRGDVRELIPEFFYSPAFLVNLNHHYFGKKQASGEKVDNVHLPPWALNDPLLFIHRHREALESEYVSRHLAAWIDLTFGYKQRDPAAYNCFHPLSYRGAVDLENIEDEGEKAASTAIIHNFGQTPLQIFKHPHPNRFVAGRSTLPITARFGVAEHWQLMFRSILPITETTISIDEISGPHGPDAKPKAGQKFRLVVPGLSTLSVQYGFTDGSVRVYHQEGTSAKLVSLVEGIYPAHAIFASPSLLVTVSAQGVLTAWRVNIKGGGYRRGDVTMQREATLRGHPSSVTCLAANTSWSLLVSGSEDGNAMVWDTNRLRYTRTLQTGRTEPIEYCAINEADGHIALASKRHLYLYSLNGHPIASAAVEEAIPSSSDVGSEDEEEDEPFQPEFTGGISFLNREFLKSGALFVIGVGAKVVLYRCVPGAKDLFNADDSDVRPWILIAQGTLHRSDDHVGGDCCMVKFIGETLYAAYEPSEEKNKYALYQWSLPDGAARHVAENLSHTCMSERCSRHFGLLEPKRHCGGCGGAFCGTHALHVETFTMRYCDSCRTQLSIASAQGILKGRKDSLMPPSGPASRRGSFGEGSRQSRSQSQPGSRRGSRD</sequence>
<dbReference type="Gene3D" id="2.130.10.10">
    <property type="entry name" value="YVTN repeat-like/Quinoprotein amine dehydrogenase"/>
    <property type="match status" value="1"/>
</dbReference>
<dbReference type="GO" id="GO:0008270">
    <property type="term" value="F:zinc ion binding"/>
    <property type="evidence" value="ECO:0007669"/>
    <property type="project" value="UniProtKB-KW"/>
</dbReference>
<feature type="region of interest" description="Disordered" evidence="6">
    <location>
        <begin position="448"/>
        <end position="484"/>
    </location>
</feature>
<dbReference type="InterPro" id="IPR036372">
    <property type="entry name" value="BEACH_dom_sf"/>
</dbReference>
<dbReference type="SMART" id="SM00320">
    <property type="entry name" value="WD40"/>
    <property type="match status" value="2"/>
</dbReference>
<feature type="compositionally biased region" description="Acidic residues" evidence="6">
    <location>
        <begin position="93"/>
        <end position="104"/>
    </location>
</feature>
<evidence type="ECO:0000256" key="6">
    <source>
        <dbReference type="SAM" id="MobiDB-lite"/>
    </source>
</evidence>
<dbReference type="SUPFAM" id="SSF50729">
    <property type="entry name" value="PH domain-like"/>
    <property type="match status" value="1"/>
</dbReference>
<dbReference type="PANTHER" id="PTHR46108:SF4">
    <property type="entry name" value="BLUE CHEESE"/>
    <property type="match status" value="1"/>
</dbReference>
<feature type="compositionally biased region" description="Basic and acidic residues" evidence="6">
    <location>
        <begin position="1"/>
        <end position="10"/>
    </location>
</feature>
<dbReference type="Gene3D" id="3.30.40.10">
    <property type="entry name" value="Zinc/RING finger domain, C3HC4 (zinc finger)"/>
    <property type="match status" value="1"/>
</dbReference>
<evidence type="ECO:0000313" key="7">
    <source>
        <dbReference type="EMBL" id="WWD18748.1"/>
    </source>
</evidence>
<protein>
    <submittedName>
        <fullName evidence="7">Uncharacterized protein</fullName>
    </submittedName>
</protein>
<dbReference type="InterPro" id="IPR051944">
    <property type="entry name" value="BEACH_domain_protein"/>
</dbReference>
<dbReference type="InterPro" id="IPR011011">
    <property type="entry name" value="Znf_FYVE_PHD"/>
</dbReference>
<keyword evidence="4" id="KW-0863">Zinc-finger</keyword>
<dbReference type="PROSITE" id="PS50294">
    <property type="entry name" value="WD_REPEATS_REGION"/>
    <property type="match status" value="1"/>
</dbReference>
<keyword evidence="2" id="KW-0479">Metal-binding</keyword>
<dbReference type="EMBL" id="CP144055">
    <property type="protein sequence ID" value="WWD18748.1"/>
    <property type="molecule type" value="Genomic_DNA"/>
</dbReference>
<evidence type="ECO:0000256" key="1">
    <source>
        <dbReference type="ARBA" id="ARBA00022574"/>
    </source>
</evidence>
<dbReference type="PROSITE" id="PS51783">
    <property type="entry name" value="PH_BEACH"/>
    <property type="match status" value="1"/>
</dbReference>
<dbReference type="Pfam" id="PF14844">
    <property type="entry name" value="PH_BEACH"/>
    <property type="match status" value="1"/>
</dbReference>
<dbReference type="Pfam" id="PF00400">
    <property type="entry name" value="WD40"/>
    <property type="match status" value="1"/>
</dbReference>
<keyword evidence="1" id="KW-0853">WD repeat</keyword>
<dbReference type="Gene3D" id="1.10.1540.10">
    <property type="entry name" value="BEACH domain"/>
    <property type="match status" value="1"/>
</dbReference>
<dbReference type="Pfam" id="PF02138">
    <property type="entry name" value="Beach"/>
    <property type="match status" value="1"/>
</dbReference>
<reference evidence="7" key="1">
    <citation type="submission" date="2017-08" db="EMBL/GenBank/DDBJ databases">
        <authorList>
            <person name="Cuomo C."/>
            <person name="Billmyre B."/>
            <person name="Heitman J."/>
        </authorList>
    </citation>
    <scope>NUCLEOTIDE SEQUENCE</scope>
    <source>
        <strain evidence="7">CBS 12478</strain>
    </source>
</reference>
<feature type="compositionally biased region" description="Low complexity" evidence="6">
    <location>
        <begin position="455"/>
        <end position="471"/>
    </location>
</feature>
<dbReference type="SUPFAM" id="SSF57903">
    <property type="entry name" value="FYVE/PHD zinc finger"/>
    <property type="match status" value="1"/>
</dbReference>
<dbReference type="InterPro" id="IPR036322">
    <property type="entry name" value="WD40_repeat_dom_sf"/>
</dbReference>
<dbReference type="InterPro" id="IPR001680">
    <property type="entry name" value="WD40_rpt"/>
</dbReference>
<dbReference type="SUPFAM" id="SSF50978">
    <property type="entry name" value="WD40 repeat-like"/>
    <property type="match status" value="1"/>
</dbReference>
<dbReference type="CDD" id="cd06071">
    <property type="entry name" value="Beach"/>
    <property type="match status" value="1"/>
</dbReference>
<dbReference type="Pfam" id="PF23295">
    <property type="entry name" value="Arm_4"/>
    <property type="match status" value="1"/>
</dbReference>
<keyword evidence="8" id="KW-1185">Reference proteome</keyword>
<feature type="region of interest" description="Disordered" evidence="6">
    <location>
        <begin position="1556"/>
        <end position="1604"/>
    </location>
</feature>
<keyword evidence="5" id="KW-0862">Zinc</keyword>
<feature type="compositionally biased region" description="Gly residues" evidence="6">
    <location>
        <begin position="1580"/>
        <end position="1590"/>
    </location>
</feature>
<dbReference type="InterPro" id="IPR000306">
    <property type="entry name" value="Znf_FYVE"/>
</dbReference>
<feature type="compositionally biased region" description="Low complexity" evidence="6">
    <location>
        <begin position="22"/>
        <end position="46"/>
    </location>
</feature>
<proteinExistence type="predicted"/>
<dbReference type="GeneID" id="43585693"/>
<dbReference type="RefSeq" id="XP_031864478.1">
    <property type="nucleotide sequence ID" value="XM_032001588.1"/>
</dbReference>
<dbReference type="KEGG" id="ksn:43585693"/>
<accession>A0A5M6CAF2</accession>
<dbReference type="SMART" id="SM01026">
    <property type="entry name" value="Beach"/>
    <property type="match status" value="1"/>
</dbReference>
<feature type="region of interest" description="Disordered" evidence="6">
    <location>
        <begin position="2489"/>
        <end position="2528"/>
    </location>
</feature>
<gene>
    <name evidence="7" type="ORF">CI109_103202</name>
</gene>
<dbReference type="SUPFAM" id="SSF81837">
    <property type="entry name" value="BEACH domain"/>
    <property type="match status" value="1"/>
</dbReference>
<evidence type="ECO:0000256" key="5">
    <source>
        <dbReference type="ARBA" id="ARBA00022833"/>
    </source>
</evidence>
<dbReference type="PROSITE" id="PS50197">
    <property type="entry name" value="BEACH"/>
    <property type="match status" value="1"/>
</dbReference>
<dbReference type="SMART" id="SM00064">
    <property type="entry name" value="FYVE"/>
    <property type="match status" value="1"/>
</dbReference>
<feature type="compositionally biased region" description="Polar residues" evidence="6">
    <location>
        <begin position="1559"/>
        <end position="1573"/>
    </location>
</feature>
<dbReference type="InterPro" id="IPR056252">
    <property type="entry name" value="Alfy-like_Arm-like"/>
</dbReference>
<dbReference type="PROSITE" id="PS50082">
    <property type="entry name" value="WD_REPEATS_2"/>
    <property type="match status" value="1"/>
</dbReference>
<dbReference type="InterPro" id="IPR015943">
    <property type="entry name" value="WD40/YVTN_repeat-like_dom_sf"/>
</dbReference>
<dbReference type="InterPro" id="IPR000409">
    <property type="entry name" value="BEACH_dom"/>
</dbReference>
<evidence type="ECO:0000256" key="3">
    <source>
        <dbReference type="ARBA" id="ARBA00022737"/>
    </source>
</evidence>
<name>A0A5M6CAF2_9TREE</name>
<dbReference type="InterPro" id="IPR013083">
    <property type="entry name" value="Znf_RING/FYVE/PHD"/>
</dbReference>
<keyword evidence="3" id="KW-0677">Repeat</keyword>
<dbReference type="InterPro" id="IPR023362">
    <property type="entry name" value="PH-BEACH_dom"/>
</dbReference>
<feature type="region of interest" description="Disordered" evidence="6">
    <location>
        <begin position="1375"/>
        <end position="1399"/>
    </location>
</feature>
<dbReference type="OrthoDB" id="26681at2759"/>
<dbReference type="PANTHER" id="PTHR46108">
    <property type="entry name" value="BLUE CHEESE"/>
    <property type="match status" value="1"/>
</dbReference>
<dbReference type="CDD" id="cd01201">
    <property type="entry name" value="PH_BEACH"/>
    <property type="match status" value="1"/>
</dbReference>
<feature type="region of interest" description="Disordered" evidence="6">
    <location>
        <begin position="1"/>
        <end position="104"/>
    </location>
</feature>
<dbReference type="Gene3D" id="2.30.29.30">
    <property type="entry name" value="Pleckstrin-homology domain (PH domain)/Phosphotyrosine-binding domain (PTB)"/>
    <property type="match status" value="1"/>
</dbReference>
<evidence type="ECO:0000256" key="4">
    <source>
        <dbReference type="ARBA" id="ARBA00022771"/>
    </source>
</evidence>
<organism evidence="7 8">
    <name type="scientific">Kwoniella shandongensis</name>
    <dbReference type="NCBI Taxonomy" id="1734106"/>
    <lineage>
        <taxon>Eukaryota</taxon>
        <taxon>Fungi</taxon>
        <taxon>Dikarya</taxon>
        <taxon>Basidiomycota</taxon>
        <taxon>Agaricomycotina</taxon>
        <taxon>Tremellomycetes</taxon>
        <taxon>Tremellales</taxon>
        <taxon>Cryptococcaceae</taxon>
        <taxon>Kwoniella</taxon>
    </lineage>
</organism>